<dbReference type="InterPro" id="IPR036388">
    <property type="entry name" value="WH-like_DNA-bd_sf"/>
</dbReference>
<proteinExistence type="predicted"/>
<feature type="domain" description="HTH luxR-type" evidence="5">
    <location>
        <begin position="861"/>
        <end position="925"/>
    </location>
</feature>
<sequence>MSMARLVEREAEIAQLSALLDSARSGRGQVCVIEGPSGVGKTRLVDECYRSCAAHGLHGLRARGNELTRDYPFGVARTLVETRVIQASDTARAKLMQGPAALAEPLFGLGEAMDHFRVIHGLYWLTLNLADQQPLAMLVDDVHWADHLTLRFLAYVAERIEDIPLVMVVTIRTGDQFADSQLVSHLWDAATGPSIRPAELSENGVAMLLTDALPDRQIDASLVRAVVSESGGNPLYVLAMADALSKGADPKIATPESVRRHIVLRMARLDRAARDLARAASVLCDGAAPRDVVRLAGLSTDEGIVAAEELVAAGLFASADPITFAHGITRAAIYNSLEPAERLQLHAHAAKLLAAGARDPEAVAEHLLKSNMPDEAWTLAALHDAGRAAARKGAHDSAIRYLQRAVDLLAVEKLPARLLIDLGLAEAAAGKPTSLARFEHALGLVNNHQERADALYSLGQTLFRFGRYAEASKAFRRGAELFRDGQQQIRRRFEGAASGAEYHLSATQRGPSSTVDEHPERDGPGDRAVLAFQALRDAMTTPPADRAGDLAVRALGNGALLAEQTSEGPSVNLAVLALLHAGRLVEAHEAADATVRDARERGGVLAHAEASLVRALVLYERGNIPDAAADAQVAWEAISARSHVHANGAMATLANCMIERGELDEAAGLFDGVWKERRPSDAPIIEAYVHTARGLLHLRRGDIAAGRADLTVAEQAMRTYGALNLGPFRWRSLAGVAAYLAGDEQSGRELIEEEIRLAQLFGVPISLGIALRRRAFTEKDDAALPTLQQALAILSETEAKLELARTHWRIGCSLRRTGLRVQARTHLGVGLDLAHRCGAMGLEADIRDELAAAGGRPRRPAVTGIESLTPTELRVARFAAMGLSNNKIAEQIFVSRNTISWHLRNVYRKLQIESRDQLPLAVRAN</sequence>
<name>A0A1A3MW87_MYCAS</name>
<feature type="repeat" description="TPR" evidence="3">
    <location>
        <begin position="452"/>
        <end position="485"/>
    </location>
</feature>
<dbReference type="Pfam" id="PF00196">
    <property type="entry name" value="GerE"/>
    <property type="match status" value="1"/>
</dbReference>
<dbReference type="Gene3D" id="1.10.10.10">
    <property type="entry name" value="Winged helix-like DNA-binding domain superfamily/Winged helix DNA-binding domain"/>
    <property type="match status" value="1"/>
</dbReference>
<dbReference type="EMBL" id="LZLQ01000118">
    <property type="protein sequence ID" value="OBK13335.1"/>
    <property type="molecule type" value="Genomic_DNA"/>
</dbReference>
<dbReference type="InterPro" id="IPR016032">
    <property type="entry name" value="Sig_transdc_resp-reg_C-effctor"/>
</dbReference>
<evidence type="ECO:0000313" key="6">
    <source>
        <dbReference type="EMBL" id="OBK13335.1"/>
    </source>
</evidence>
<keyword evidence="2" id="KW-0067">ATP-binding</keyword>
<dbReference type="GO" id="GO:0003677">
    <property type="term" value="F:DNA binding"/>
    <property type="evidence" value="ECO:0007669"/>
    <property type="project" value="InterPro"/>
</dbReference>
<dbReference type="PROSITE" id="PS50005">
    <property type="entry name" value="TPR"/>
    <property type="match status" value="1"/>
</dbReference>
<dbReference type="PANTHER" id="PTHR16305">
    <property type="entry name" value="TESTICULAR SOLUBLE ADENYLYL CYCLASE"/>
    <property type="match status" value="1"/>
</dbReference>
<evidence type="ECO:0000256" key="1">
    <source>
        <dbReference type="ARBA" id="ARBA00022741"/>
    </source>
</evidence>
<evidence type="ECO:0000256" key="3">
    <source>
        <dbReference type="PROSITE-ProRule" id="PRU00339"/>
    </source>
</evidence>
<dbReference type="InterPro" id="IPR027417">
    <property type="entry name" value="P-loop_NTPase"/>
</dbReference>
<dbReference type="InterPro" id="IPR000792">
    <property type="entry name" value="Tscrpt_reg_LuxR_C"/>
</dbReference>
<protein>
    <recommendedName>
        <fullName evidence="5">HTH luxR-type domain-containing protein</fullName>
    </recommendedName>
</protein>
<dbReference type="SUPFAM" id="SSF48452">
    <property type="entry name" value="TPR-like"/>
    <property type="match status" value="2"/>
</dbReference>
<evidence type="ECO:0000256" key="4">
    <source>
        <dbReference type="SAM" id="MobiDB-lite"/>
    </source>
</evidence>
<dbReference type="InterPro" id="IPR041664">
    <property type="entry name" value="AAA_16"/>
</dbReference>
<dbReference type="SUPFAM" id="SSF46894">
    <property type="entry name" value="C-terminal effector domain of the bipartite response regulators"/>
    <property type="match status" value="1"/>
</dbReference>
<dbReference type="GO" id="GO:0004016">
    <property type="term" value="F:adenylate cyclase activity"/>
    <property type="evidence" value="ECO:0007669"/>
    <property type="project" value="TreeGrafter"/>
</dbReference>
<dbReference type="Pfam" id="PF13191">
    <property type="entry name" value="AAA_16"/>
    <property type="match status" value="1"/>
</dbReference>
<keyword evidence="1" id="KW-0547">Nucleotide-binding</keyword>
<dbReference type="OrthoDB" id="134933at2"/>
<accession>A0A1A3MW87</accession>
<dbReference type="SMART" id="SM00421">
    <property type="entry name" value="HTH_LUXR"/>
    <property type="match status" value="1"/>
</dbReference>
<feature type="compositionally biased region" description="Basic and acidic residues" evidence="4">
    <location>
        <begin position="515"/>
        <end position="525"/>
    </location>
</feature>
<dbReference type="PANTHER" id="PTHR16305:SF35">
    <property type="entry name" value="TRANSCRIPTIONAL ACTIVATOR DOMAIN"/>
    <property type="match status" value="1"/>
</dbReference>
<dbReference type="SUPFAM" id="SSF52540">
    <property type="entry name" value="P-loop containing nucleoside triphosphate hydrolases"/>
    <property type="match status" value="1"/>
</dbReference>
<dbReference type="CDD" id="cd06170">
    <property type="entry name" value="LuxR_C_like"/>
    <property type="match status" value="1"/>
</dbReference>
<dbReference type="AlphaFoldDB" id="A0A1A3MW87"/>
<dbReference type="Gene3D" id="1.25.40.10">
    <property type="entry name" value="Tetratricopeptide repeat domain"/>
    <property type="match status" value="2"/>
</dbReference>
<dbReference type="PROSITE" id="PS00622">
    <property type="entry name" value="HTH_LUXR_1"/>
    <property type="match status" value="1"/>
</dbReference>
<dbReference type="GO" id="GO:0005524">
    <property type="term" value="F:ATP binding"/>
    <property type="evidence" value="ECO:0007669"/>
    <property type="project" value="UniProtKB-KW"/>
</dbReference>
<reference evidence="6 7" key="1">
    <citation type="submission" date="2016-06" db="EMBL/GenBank/DDBJ databases">
        <authorList>
            <person name="Kjaerup R.B."/>
            <person name="Dalgaard T.S."/>
            <person name="Juul-Madsen H.R."/>
        </authorList>
    </citation>
    <scope>NUCLEOTIDE SEQUENCE [LARGE SCALE GENOMIC DNA]</scope>
    <source>
        <strain evidence="6 7">1245139.5</strain>
    </source>
</reference>
<comment type="caution">
    <text evidence="6">The sequence shown here is derived from an EMBL/GenBank/DDBJ whole genome shotgun (WGS) entry which is preliminary data.</text>
</comment>
<evidence type="ECO:0000259" key="5">
    <source>
        <dbReference type="PROSITE" id="PS50043"/>
    </source>
</evidence>
<dbReference type="GO" id="GO:0005737">
    <property type="term" value="C:cytoplasm"/>
    <property type="evidence" value="ECO:0007669"/>
    <property type="project" value="TreeGrafter"/>
</dbReference>
<evidence type="ECO:0000313" key="7">
    <source>
        <dbReference type="Proteomes" id="UP000093629"/>
    </source>
</evidence>
<dbReference type="PRINTS" id="PR00038">
    <property type="entry name" value="HTHLUXR"/>
</dbReference>
<gene>
    <name evidence="6" type="ORF">A5636_09570</name>
</gene>
<keyword evidence="7" id="KW-1185">Reference proteome</keyword>
<dbReference type="Proteomes" id="UP000093629">
    <property type="component" value="Unassembled WGS sequence"/>
</dbReference>
<feature type="compositionally biased region" description="Polar residues" evidence="4">
    <location>
        <begin position="505"/>
        <end position="514"/>
    </location>
</feature>
<dbReference type="GO" id="GO:0006355">
    <property type="term" value="P:regulation of DNA-templated transcription"/>
    <property type="evidence" value="ECO:0007669"/>
    <property type="project" value="InterPro"/>
</dbReference>
<dbReference type="InterPro" id="IPR019734">
    <property type="entry name" value="TPR_rpt"/>
</dbReference>
<keyword evidence="3" id="KW-0802">TPR repeat</keyword>
<dbReference type="Pfam" id="PF13181">
    <property type="entry name" value="TPR_8"/>
    <property type="match status" value="1"/>
</dbReference>
<dbReference type="Gene3D" id="3.40.50.300">
    <property type="entry name" value="P-loop containing nucleotide triphosphate hydrolases"/>
    <property type="match status" value="1"/>
</dbReference>
<organism evidence="6 7">
    <name type="scientific">Mycobacterium asiaticum</name>
    <dbReference type="NCBI Taxonomy" id="1790"/>
    <lineage>
        <taxon>Bacteria</taxon>
        <taxon>Bacillati</taxon>
        <taxon>Actinomycetota</taxon>
        <taxon>Actinomycetes</taxon>
        <taxon>Mycobacteriales</taxon>
        <taxon>Mycobacteriaceae</taxon>
        <taxon>Mycobacterium</taxon>
    </lineage>
</organism>
<feature type="region of interest" description="Disordered" evidence="4">
    <location>
        <begin position="503"/>
        <end position="525"/>
    </location>
</feature>
<dbReference type="PROSITE" id="PS50043">
    <property type="entry name" value="HTH_LUXR_2"/>
    <property type="match status" value="1"/>
</dbReference>
<evidence type="ECO:0000256" key="2">
    <source>
        <dbReference type="ARBA" id="ARBA00022840"/>
    </source>
</evidence>
<dbReference type="InterPro" id="IPR011990">
    <property type="entry name" value="TPR-like_helical_dom_sf"/>
</dbReference>
<dbReference type="SMART" id="SM00028">
    <property type="entry name" value="TPR"/>
    <property type="match status" value="2"/>
</dbReference>